<dbReference type="AlphaFoldDB" id="A0A6A6PGQ3"/>
<dbReference type="OrthoDB" id="3695080at2759"/>
<organism evidence="2 3">
    <name type="scientific">Neohortaea acidophila</name>
    <dbReference type="NCBI Taxonomy" id="245834"/>
    <lineage>
        <taxon>Eukaryota</taxon>
        <taxon>Fungi</taxon>
        <taxon>Dikarya</taxon>
        <taxon>Ascomycota</taxon>
        <taxon>Pezizomycotina</taxon>
        <taxon>Dothideomycetes</taxon>
        <taxon>Dothideomycetidae</taxon>
        <taxon>Mycosphaerellales</taxon>
        <taxon>Teratosphaeriaceae</taxon>
        <taxon>Neohortaea</taxon>
    </lineage>
</organism>
<evidence type="ECO:0000256" key="1">
    <source>
        <dbReference type="SAM" id="SignalP"/>
    </source>
</evidence>
<evidence type="ECO:0000313" key="3">
    <source>
        <dbReference type="Proteomes" id="UP000799767"/>
    </source>
</evidence>
<feature type="signal peptide" evidence="1">
    <location>
        <begin position="1"/>
        <end position="17"/>
    </location>
</feature>
<protein>
    <recommendedName>
        <fullName evidence="4">Thaumatin</fullName>
    </recommendedName>
</protein>
<name>A0A6A6PGQ3_9PEZI</name>
<sequence>MRPTTFLFALLAAVVAASPRRQHRHWGHPHGEHPHRQPITSIPKATRTTTRTITTGTVTASTVTTITSTSLPVITSCAIPPIPVRKRDNYQRTPHACWTTSTVYAHHTTIVWRTSTVTKTVPATTTTTTSTVTSTATTNVLDTFVGPFYIQGPGAGLGFRLSSAPTSDGNFALVGLTPPEDGTEFTLLAGALTGTTVISPSGRSEDPTLQQLYTDQSYAATLDYQPDYLFGFTAANVPANGSATALSCTISQNPDGSCPLSCTGDGNQFFYCNGYDYASFGSGTTCPTGDGTYIPFTAYAVSDVTGEI</sequence>
<evidence type="ECO:0008006" key="4">
    <source>
        <dbReference type="Google" id="ProtNLM"/>
    </source>
</evidence>
<keyword evidence="1" id="KW-0732">Signal</keyword>
<dbReference type="RefSeq" id="XP_033585732.1">
    <property type="nucleotide sequence ID" value="XM_033737882.1"/>
</dbReference>
<dbReference type="EMBL" id="MU001642">
    <property type="protein sequence ID" value="KAF2479162.1"/>
    <property type="molecule type" value="Genomic_DNA"/>
</dbReference>
<reference evidence="2" key="1">
    <citation type="journal article" date="2020" name="Stud. Mycol.">
        <title>101 Dothideomycetes genomes: a test case for predicting lifestyles and emergence of pathogens.</title>
        <authorList>
            <person name="Haridas S."/>
            <person name="Albert R."/>
            <person name="Binder M."/>
            <person name="Bloem J."/>
            <person name="Labutti K."/>
            <person name="Salamov A."/>
            <person name="Andreopoulos B."/>
            <person name="Baker S."/>
            <person name="Barry K."/>
            <person name="Bills G."/>
            <person name="Bluhm B."/>
            <person name="Cannon C."/>
            <person name="Castanera R."/>
            <person name="Culley D."/>
            <person name="Daum C."/>
            <person name="Ezra D."/>
            <person name="Gonzalez J."/>
            <person name="Henrissat B."/>
            <person name="Kuo A."/>
            <person name="Liang C."/>
            <person name="Lipzen A."/>
            <person name="Lutzoni F."/>
            <person name="Magnuson J."/>
            <person name="Mondo S."/>
            <person name="Nolan M."/>
            <person name="Ohm R."/>
            <person name="Pangilinan J."/>
            <person name="Park H.-J."/>
            <person name="Ramirez L."/>
            <person name="Alfaro M."/>
            <person name="Sun H."/>
            <person name="Tritt A."/>
            <person name="Yoshinaga Y."/>
            <person name="Zwiers L.-H."/>
            <person name="Turgeon B."/>
            <person name="Goodwin S."/>
            <person name="Spatafora J."/>
            <person name="Crous P."/>
            <person name="Grigoriev I."/>
        </authorList>
    </citation>
    <scope>NUCLEOTIDE SEQUENCE</scope>
    <source>
        <strain evidence="2">CBS 113389</strain>
    </source>
</reference>
<gene>
    <name evidence="2" type="ORF">BDY17DRAFT_330844</name>
</gene>
<keyword evidence="3" id="KW-1185">Reference proteome</keyword>
<evidence type="ECO:0000313" key="2">
    <source>
        <dbReference type="EMBL" id="KAF2479162.1"/>
    </source>
</evidence>
<proteinExistence type="predicted"/>
<dbReference type="Proteomes" id="UP000799767">
    <property type="component" value="Unassembled WGS sequence"/>
</dbReference>
<accession>A0A6A6PGQ3</accession>
<feature type="chain" id="PRO_5025610477" description="Thaumatin" evidence="1">
    <location>
        <begin position="18"/>
        <end position="308"/>
    </location>
</feature>
<dbReference type="GeneID" id="54478884"/>